<dbReference type="SUPFAM" id="SSF56796">
    <property type="entry name" value="Dehydroquinate synthase-like"/>
    <property type="match status" value="1"/>
</dbReference>
<dbReference type="Pfam" id="PF25137">
    <property type="entry name" value="ADH_Fe_C"/>
    <property type="match status" value="1"/>
</dbReference>
<dbReference type="EMBL" id="MAJU01000008">
    <property type="protein sequence ID" value="OCH22056.1"/>
    <property type="molecule type" value="Genomic_DNA"/>
</dbReference>
<dbReference type="RefSeq" id="WP_065610668.1">
    <property type="nucleotide sequence ID" value="NZ_CAWMPN010000008.1"/>
</dbReference>
<evidence type="ECO:0000259" key="4">
    <source>
        <dbReference type="Pfam" id="PF00465"/>
    </source>
</evidence>
<feature type="domain" description="Fe-containing alcohol dehydrogenase-like C-terminal" evidence="5">
    <location>
        <begin position="202"/>
        <end position="392"/>
    </location>
</feature>
<dbReference type="Gene3D" id="3.40.50.1970">
    <property type="match status" value="1"/>
</dbReference>
<evidence type="ECO:0000313" key="7">
    <source>
        <dbReference type="Proteomes" id="UP000093523"/>
    </source>
</evidence>
<comment type="cofactor">
    <cofactor evidence="1">
        <name>Fe cation</name>
        <dbReference type="ChEBI" id="CHEBI:24875"/>
    </cofactor>
</comment>
<evidence type="ECO:0000256" key="3">
    <source>
        <dbReference type="ARBA" id="ARBA00023002"/>
    </source>
</evidence>
<organism evidence="6 7">
    <name type="scientific">Aliivibrio logei</name>
    <name type="common">Vibrio logei</name>
    <dbReference type="NCBI Taxonomy" id="688"/>
    <lineage>
        <taxon>Bacteria</taxon>
        <taxon>Pseudomonadati</taxon>
        <taxon>Pseudomonadota</taxon>
        <taxon>Gammaproteobacteria</taxon>
        <taxon>Vibrionales</taxon>
        <taxon>Vibrionaceae</taxon>
        <taxon>Aliivibrio</taxon>
    </lineage>
</organism>
<keyword evidence="3" id="KW-0560">Oxidoreductase</keyword>
<gene>
    <name evidence="6" type="ORF">A6E04_09395</name>
</gene>
<dbReference type="PANTHER" id="PTHR11496">
    <property type="entry name" value="ALCOHOL DEHYDROGENASE"/>
    <property type="match status" value="1"/>
</dbReference>
<protein>
    <submittedName>
        <fullName evidence="6">Alcohol dehydrogenase</fullName>
    </submittedName>
</protein>
<comment type="similarity">
    <text evidence="2">Belongs to the iron-containing alcohol dehydrogenase family.</text>
</comment>
<dbReference type="Proteomes" id="UP000093523">
    <property type="component" value="Unassembled WGS sequence"/>
</dbReference>
<dbReference type="GO" id="GO:0046872">
    <property type="term" value="F:metal ion binding"/>
    <property type="evidence" value="ECO:0007669"/>
    <property type="project" value="InterPro"/>
</dbReference>
<dbReference type="OrthoDB" id="9815791at2"/>
<accession>A0A1B9P124</accession>
<evidence type="ECO:0000256" key="2">
    <source>
        <dbReference type="ARBA" id="ARBA00007358"/>
    </source>
</evidence>
<sequence length="393" mass="42303">MTNTNFSFNLKTIIHAHENGITDIPALFNRLGAKRVVLFTDKGLESLGFVEKFTEVFSAQTEVDIAGVYWDIEPDATCDNINAAIEFTRSVKADAILSIGGGSVIDASKGVKYALHKNIADIREVIAGGGHMEIWPNNEDITIPHIAVPTTAGTGAEASPIAVFFNEHENIKASLVVSGLEADIAILDPVLTAKLPAALTRSTGMDALTHAVEAIVSPMSNAFTDAYSIQAATLIVANLPKVIEQPNDMAARAELLQASTMAISAFYSSLGGIPIHNCAHAFGAISHIPHGDANTVLMPLVIEALPEFYLPKAKKLAEAFSLETTGTDEMVFERVVAFLKSFQQRIGAITNFAQWAITDQVKTDISDAIKKDICFQFYPMSEEKIDRIITAAV</sequence>
<proteinExistence type="inferred from homology"/>
<dbReference type="InterPro" id="IPR001670">
    <property type="entry name" value="ADH_Fe/GldA"/>
</dbReference>
<dbReference type="CDD" id="cd14863">
    <property type="entry name" value="Fe-ADH-like"/>
    <property type="match status" value="1"/>
</dbReference>
<dbReference type="AlphaFoldDB" id="A0A1B9P124"/>
<dbReference type="Gene3D" id="1.20.1090.10">
    <property type="entry name" value="Dehydroquinate synthase-like - alpha domain"/>
    <property type="match status" value="1"/>
</dbReference>
<evidence type="ECO:0000313" key="6">
    <source>
        <dbReference type="EMBL" id="OCH22056.1"/>
    </source>
</evidence>
<comment type="caution">
    <text evidence="6">The sequence shown here is derived from an EMBL/GenBank/DDBJ whole genome shotgun (WGS) entry which is preliminary data.</text>
</comment>
<reference evidence="6 7" key="1">
    <citation type="submission" date="2016-06" db="EMBL/GenBank/DDBJ databases">
        <authorList>
            <person name="Kjaerup R.B."/>
            <person name="Dalgaard T.S."/>
            <person name="Juul-Madsen H.R."/>
        </authorList>
    </citation>
    <scope>NUCLEOTIDE SEQUENCE [LARGE SCALE GENOMIC DNA]</scope>
    <source>
        <strain evidence="6 7">1S159</strain>
    </source>
</reference>
<dbReference type="PANTHER" id="PTHR11496:SF102">
    <property type="entry name" value="ALCOHOL DEHYDROGENASE 4"/>
    <property type="match status" value="1"/>
</dbReference>
<dbReference type="STRING" id="688.A6E04_09395"/>
<dbReference type="Pfam" id="PF00465">
    <property type="entry name" value="Fe-ADH"/>
    <property type="match status" value="1"/>
</dbReference>
<dbReference type="InterPro" id="IPR039697">
    <property type="entry name" value="Alcohol_dehydrogenase_Fe"/>
</dbReference>
<name>A0A1B9P124_ALILO</name>
<dbReference type="InterPro" id="IPR056798">
    <property type="entry name" value="ADH_Fe_C"/>
</dbReference>
<dbReference type="FunFam" id="3.40.50.1970:FF:000003">
    <property type="entry name" value="Alcohol dehydrogenase, iron-containing"/>
    <property type="match status" value="1"/>
</dbReference>
<dbReference type="GO" id="GO:0004022">
    <property type="term" value="F:alcohol dehydrogenase (NAD+) activity"/>
    <property type="evidence" value="ECO:0007669"/>
    <property type="project" value="TreeGrafter"/>
</dbReference>
<evidence type="ECO:0000256" key="1">
    <source>
        <dbReference type="ARBA" id="ARBA00001962"/>
    </source>
</evidence>
<evidence type="ECO:0000259" key="5">
    <source>
        <dbReference type="Pfam" id="PF25137"/>
    </source>
</evidence>
<feature type="domain" description="Alcohol dehydrogenase iron-type/glycerol dehydrogenase GldA" evidence="4">
    <location>
        <begin position="14"/>
        <end position="189"/>
    </location>
</feature>